<gene>
    <name evidence="2" type="ORF">IV203_004746</name>
    <name evidence="3" type="ORF">IV203_028604</name>
</gene>
<evidence type="ECO:0000313" key="4">
    <source>
        <dbReference type="Proteomes" id="UP000693970"/>
    </source>
</evidence>
<feature type="region of interest" description="Disordered" evidence="1">
    <location>
        <begin position="53"/>
        <end position="75"/>
    </location>
</feature>
<protein>
    <submittedName>
        <fullName evidence="3">Uncharacterized protein</fullName>
    </submittedName>
</protein>
<dbReference type="AlphaFoldDB" id="A0A9K3LQ89"/>
<sequence length="75" mass="8337">MMKVLKKLQLEFTGSQMASIDASLVSCPATVFDIKEKYEGRVAQVVEFLKSSESPSARRRSHRDRGVCMAASLQT</sequence>
<keyword evidence="4" id="KW-1185">Reference proteome</keyword>
<reference evidence="3" key="2">
    <citation type="submission" date="2021-04" db="EMBL/GenBank/DDBJ databases">
        <authorList>
            <person name="Podell S."/>
        </authorList>
    </citation>
    <scope>NUCLEOTIDE SEQUENCE</scope>
    <source>
        <strain evidence="3">Hildebrandi</strain>
    </source>
</reference>
<evidence type="ECO:0000256" key="1">
    <source>
        <dbReference type="SAM" id="MobiDB-lite"/>
    </source>
</evidence>
<evidence type="ECO:0000313" key="2">
    <source>
        <dbReference type="EMBL" id="KAG7338348.1"/>
    </source>
</evidence>
<dbReference type="Proteomes" id="UP000693970">
    <property type="component" value="Unassembled WGS sequence"/>
</dbReference>
<organism evidence="3 4">
    <name type="scientific">Nitzschia inconspicua</name>
    <dbReference type="NCBI Taxonomy" id="303405"/>
    <lineage>
        <taxon>Eukaryota</taxon>
        <taxon>Sar</taxon>
        <taxon>Stramenopiles</taxon>
        <taxon>Ochrophyta</taxon>
        <taxon>Bacillariophyta</taxon>
        <taxon>Bacillariophyceae</taxon>
        <taxon>Bacillariophycidae</taxon>
        <taxon>Bacillariales</taxon>
        <taxon>Bacillariaceae</taxon>
        <taxon>Nitzschia</taxon>
    </lineage>
</organism>
<name>A0A9K3LQ89_9STRA</name>
<evidence type="ECO:0000313" key="3">
    <source>
        <dbReference type="EMBL" id="KAG7365934.1"/>
    </source>
</evidence>
<comment type="caution">
    <text evidence="3">The sequence shown here is derived from an EMBL/GenBank/DDBJ whole genome shotgun (WGS) entry which is preliminary data.</text>
</comment>
<dbReference type="EMBL" id="JAGRRH010000007">
    <property type="protein sequence ID" value="KAG7365934.1"/>
    <property type="molecule type" value="Genomic_DNA"/>
</dbReference>
<dbReference type="EMBL" id="JAGRRH010000059">
    <property type="protein sequence ID" value="KAG7338348.1"/>
    <property type="molecule type" value="Genomic_DNA"/>
</dbReference>
<reference evidence="3" key="1">
    <citation type="journal article" date="2021" name="Sci. Rep.">
        <title>Diploid genomic architecture of Nitzschia inconspicua, an elite biomass production diatom.</title>
        <authorList>
            <person name="Oliver A."/>
            <person name="Podell S."/>
            <person name="Pinowska A."/>
            <person name="Traller J.C."/>
            <person name="Smith S.R."/>
            <person name="McClure R."/>
            <person name="Beliaev A."/>
            <person name="Bohutskyi P."/>
            <person name="Hill E.A."/>
            <person name="Rabines A."/>
            <person name="Zheng H."/>
            <person name="Allen L.Z."/>
            <person name="Kuo A."/>
            <person name="Grigoriev I.V."/>
            <person name="Allen A.E."/>
            <person name="Hazlebeck D."/>
            <person name="Allen E.E."/>
        </authorList>
    </citation>
    <scope>NUCLEOTIDE SEQUENCE</scope>
    <source>
        <strain evidence="3">Hildebrandi</strain>
    </source>
</reference>
<proteinExistence type="predicted"/>
<accession>A0A9K3LQ89</accession>